<dbReference type="SUPFAM" id="SSF46626">
    <property type="entry name" value="Cytochrome c"/>
    <property type="match status" value="1"/>
</dbReference>
<sequence length="118" mass="11827">MFKLVHVALGVALAVCVAPALTSAQVVASASAMTTATVNHDGEKLYKSACFVCHGTGAANAPKLGDKTAWAPIIAQGMDTILATAIKGKGAMPPRGGAAKVDDATLASAVQYMVKSGQ</sequence>
<feature type="domain" description="Cytochrome c" evidence="8">
    <location>
        <begin position="37"/>
        <end position="117"/>
    </location>
</feature>
<dbReference type="InterPro" id="IPR002323">
    <property type="entry name" value="Cyt_CIE"/>
</dbReference>
<comment type="caution">
    <text evidence="9">The sequence shown here is derived from an EMBL/GenBank/DDBJ whole genome shotgun (WGS) entry which is preliminary data.</text>
</comment>
<name>A0A4R3M983_9BURK</name>
<evidence type="ECO:0000256" key="6">
    <source>
        <dbReference type="PROSITE-ProRule" id="PRU00433"/>
    </source>
</evidence>
<dbReference type="AlphaFoldDB" id="A0A4R3M983"/>
<evidence type="ECO:0000256" key="3">
    <source>
        <dbReference type="ARBA" id="ARBA00022723"/>
    </source>
</evidence>
<dbReference type="InterPro" id="IPR009056">
    <property type="entry name" value="Cyt_c-like_dom"/>
</dbReference>
<evidence type="ECO:0000256" key="4">
    <source>
        <dbReference type="ARBA" id="ARBA00022982"/>
    </source>
</evidence>
<evidence type="ECO:0000256" key="1">
    <source>
        <dbReference type="ARBA" id="ARBA00022448"/>
    </source>
</evidence>
<organism evidence="9 10">
    <name type="scientific">Paralcaligenes ureilyticus</name>
    <dbReference type="NCBI Taxonomy" id="627131"/>
    <lineage>
        <taxon>Bacteria</taxon>
        <taxon>Pseudomonadati</taxon>
        <taxon>Pseudomonadota</taxon>
        <taxon>Betaproteobacteria</taxon>
        <taxon>Burkholderiales</taxon>
        <taxon>Alcaligenaceae</taxon>
        <taxon>Paralcaligenes</taxon>
    </lineage>
</organism>
<evidence type="ECO:0000259" key="8">
    <source>
        <dbReference type="PROSITE" id="PS51007"/>
    </source>
</evidence>
<keyword evidence="3 6" id="KW-0479">Metal-binding</keyword>
<dbReference type="PANTHER" id="PTHR40942:SF4">
    <property type="entry name" value="CYTOCHROME C5"/>
    <property type="match status" value="1"/>
</dbReference>
<dbReference type="GO" id="GO:0009055">
    <property type="term" value="F:electron transfer activity"/>
    <property type="evidence" value="ECO:0007669"/>
    <property type="project" value="InterPro"/>
</dbReference>
<dbReference type="GO" id="GO:0020037">
    <property type="term" value="F:heme binding"/>
    <property type="evidence" value="ECO:0007669"/>
    <property type="project" value="InterPro"/>
</dbReference>
<evidence type="ECO:0000256" key="7">
    <source>
        <dbReference type="SAM" id="SignalP"/>
    </source>
</evidence>
<keyword evidence="10" id="KW-1185">Reference proteome</keyword>
<dbReference type="InterPro" id="IPR036909">
    <property type="entry name" value="Cyt_c-like_dom_sf"/>
</dbReference>
<proteinExistence type="predicted"/>
<accession>A0A4R3M983</accession>
<keyword evidence="7" id="KW-0732">Signal</keyword>
<dbReference type="RefSeq" id="WP_132579757.1">
    <property type="nucleotide sequence ID" value="NZ_SMAJ01000002.1"/>
</dbReference>
<dbReference type="EMBL" id="SMAJ01000002">
    <property type="protein sequence ID" value="TCT10141.1"/>
    <property type="molecule type" value="Genomic_DNA"/>
</dbReference>
<evidence type="ECO:0000313" key="10">
    <source>
        <dbReference type="Proteomes" id="UP000295525"/>
    </source>
</evidence>
<dbReference type="PANTHER" id="PTHR40942">
    <property type="match status" value="1"/>
</dbReference>
<reference evidence="9 10" key="1">
    <citation type="submission" date="2019-03" db="EMBL/GenBank/DDBJ databases">
        <title>Genomic Encyclopedia of Type Strains, Phase IV (KMG-IV): sequencing the most valuable type-strain genomes for metagenomic binning, comparative biology and taxonomic classification.</title>
        <authorList>
            <person name="Goeker M."/>
        </authorList>
    </citation>
    <scope>NUCLEOTIDE SEQUENCE [LARGE SCALE GENOMIC DNA]</scope>
    <source>
        <strain evidence="9 10">DSM 24591</strain>
    </source>
</reference>
<feature type="chain" id="PRO_5020690468" evidence="7">
    <location>
        <begin position="29"/>
        <end position="118"/>
    </location>
</feature>
<dbReference type="GO" id="GO:0005506">
    <property type="term" value="F:iron ion binding"/>
    <property type="evidence" value="ECO:0007669"/>
    <property type="project" value="InterPro"/>
</dbReference>
<keyword evidence="1" id="KW-0813">Transport</keyword>
<keyword evidence="5 6" id="KW-0408">Iron</keyword>
<dbReference type="PROSITE" id="PS51007">
    <property type="entry name" value="CYTC"/>
    <property type="match status" value="1"/>
</dbReference>
<feature type="signal peptide" evidence="7">
    <location>
        <begin position="1"/>
        <end position="28"/>
    </location>
</feature>
<dbReference type="PRINTS" id="PR00607">
    <property type="entry name" value="CYTCHROMECIE"/>
</dbReference>
<keyword evidence="2 6" id="KW-0349">Heme</keyword>
<dbReference type="Pfam" id="PF13442">
    <property type="entry name" value="Cytochrome_CBB3"/>
    <property type="match status" value="1"/>
</dbReference>
<dbReference type="Proteomes" id="UP000295525">
    <property type="component" value="Unassembled WGS sequence"/>
</dbReference>
<evidence type="ECO:0000256" key="2">
    <source>
        <dbReference type="ARBA" id="ARBA00022617"/>
    </source>
</evidence>
<evidence type="ECO:0000313" key="9">
    <source>
        <dbReference type="EMBL" id="TCT10141.1"/>
    </source>
</evidence>
<dbReference type="Gene3D" id="1.10.760.10">
    <property type="entry name" value="Cytochrome c-like domain"/>
    <property type="match status" value="1"/>
</dbReference>
<protein>
    <submittedName>
        <fullName evidence="9">Cytochrome c5</fullName>
    </submittedName>
</protein>
<gene>
    <name evidence="9" type="ORF">EDC26_10297</name>
</gene>
<evidence type="ECO:0000256" key="5">
    <source>
        <dbReference type="ARBA" id="ARBA00023004"/>
    </source>
</evidence>
<dbReference type="OrthoDB" id="9814708at2"/>
<keyword evidence="4" id="KW-0249">Electron transport</keyword>